<dbReference type="InterPro" id="IPR011048">
    <property type="entry name" value="Haem_d1_sf"/>
</dbReference>
<dbReference type="Pfam" id="PF01833">
    <property type="entry name" value="TIG"/>
    <property type="match status" value="1"/>
</dbReference>
<dbReference type="PROSITE" id="PS51257">
    <property type="entry name" value="PROKAR_LIPOPROTEIN"/>
    <property type="match status" value="1"/>
</dbReference>
<accession>A0A193GH41</accession>
<gene>
    <name evidence="3" type="ORF">BAU07_17960</name>
</gene>
<keyword evidence="4" id="KW-1185">Reference proteome</keyword>
<feature type="signal peptide" evidence="1">
    <location>
        <begin position="1"/>
        <end position="27"/>
    </location>
</feature>
<dbReference type="PANTHER" id="PTHR47197:SF3">
    <property type="entry name" value="DIHYDRO-HEME D1 DEHYDROGENASE"/>
    <property type="match status" value="1"/>
</dbReference>
<proteinExistence type="predicted"/>
<dbReference type="Gene3D" id="2.60.40.10">
    <property type="entry name" value="Immunoglobulins"/>
    <property type="match status" value="1"/>
</dbReference>
<keyword evidence="1" id="KW-0732">Signal</keyword>
<protein>
    <recommendedName>
        <fullName evidence="2">IPT/TIG domain-containing protein</fullName>
    </recommendedName>
</protein>
<dbReference type="InterPro" id="IPR051200">
    <property type="entry name" value="Host-pathogen_enzymatic-act"/>
</dbReference>
<evidence type="ECO:0000313" key="4">
    <source>
        <dbReference type="Proteomes" id="UP000091926"/>
    </source>
</evidence>
<dbReference type="STRING" id="463014.BAU07_17960"/>
<dbReference type="InterPro" id="IPR014756">
    <property type="entry name" value="Ig_E-set"/>
</dbReference>
<dbReference type="KEGG" id="bfz:BAU07_17960"/>
<dbReference type="PANTHER" id="PTHR47197">
    <property type="entry name" value="PROTEIN NIRF"/>
    <property type="match status" value="1"/>
</dbReference>
<evidence type="ECO:0000313" key="3">
    <source>
        <dbReference type="EMBL" id="ANN78751.1"/>
    </source>
</evidence>
<dbReference type="CDD" id="cd00102">
    <property type="entry name" value="IPT"/>
    <property type="match status" value="1"/>
</dbReference>
<dbReference type="AlphaFoldDB" id="A0A193GH41"/>
<sequence length="462" mass="46955">MLRNVHSGATGLLAACLLIAGVSPARSSTSAGSVSGYEDSPLSIAVVPNSQKAYATASFSPGSPIAVIDTGKSAVTGYVSGYYNLLPGYVGVSPDGRVAAALDYQTSAIYIIDTATDAVVGQVAFATQPDPGNGYFSTVAFSRDAKTAYATYRVLGKDDPGLTVIDVENKKATGSIDGWGISIASSPTQDKAYLTAGSEVAVIDTKQNARRGSVQNMQQYVRGFGAYAAAFSPDGRTAYIGGSDGNQNPAIVVVDAAKDTATGAVDLSEWAGCGWGGPSVFDVIFAPDGKTAFAQLGGAGCRNPDQGGTLVIDATTNTPGGTIPGLPLGGWTRSWSNGTSVLAASPDSKRVYLALIGQFNGDRDYIAVANLVPAIAKTALPSSGPAKGTQVTIRGANLQGTTAVYFGGADYQGKDLVVVSDSEITVTAPPHPVGVVDVTVVNPGGNATMPNGFTYITILPAP</sequence>
<dbReference type="SUPFAM" id="SSF51004">
    <property type="entry name" value="C-terminal (heme d1) domain of cytochrome cd1-nitrite reductase"/>
    <property type="match status" value="1"/>
</dbReference>
<evidence type="ECO:0000256" key="1">
    <source>
        <dbReference type="SAM" id="SignalP"/>
    </source>
</evidence>
<name>A0A193GH41_9BORD</name>
<dbReference type="Proteomes" id="UP000091926">
    <property type="component" value="Chromosome"/>
</dbReference>
<evidence type="ECO:0000259" key="2">
    <source>
        <dbReference type="Pfam" id="PF01833"/>
    </source>
</evidence>
<organism evidence="3 4">
    <name type="scientific">Bordetella flabilis</name>
    <dbReference type="NCBI Taxonomy" id="463014"/>
    <lineage>
        <taxon>Bacteria</taxon>
        <taxon>Pseudomonadati</taxon>
        <taxon>Pseudomonadota</taxon>
        <taxon>Betaproteobacteria</taxon>
        <taxon>Burkholderiales</taxon>
        <taxon>Alcaligenaceae</taxon>
        <taxon>Bordetella</taxon>
    </lineage>
</organism>
<feature type="domain" description="IPT/TIG" evidence="2">
    <location>
        <begin position="380"/>
        <end position="455"/>
    </location>
</feature>
<reference evidence="3 4" key="1">
    <citation type="submission" date="2016-06" db="EMBL/GenBank/DDBJ databases">
        <title>Complete genome sequences of Bordetella bronchialis and Bordetella flabilis.</title>
        <authorList>
            <person name="LiPuma J.J."/>
            <person name="Spilker T."/>
        </authorList>
    </citation>
    <scope>NUCLEOTIDE SEQUENCE [LARGE SCALE GENOMIC DNA]</scope>
    <source>
        <strain evidence="3 4">AU10664</strain>
    </source>
</reference>
<dbReference type="SUPFAM" id="SSF81296">
    <property type="entry name" value="E set domains"/>
    <property type="match status" value="1"/>
</dbReference>
<dbReference type="InterPro" id="IPR002909">
    <property type="entry name" value="IPT_dom"/>
</dbReference>
<dbReference type="InterPro" id="IPR015943">
    <property type="entry name" value="WD40/YVTN_repeat-like_dom_sf"/>
</dbReference>
<dbReference type="InterPro" id="IPR013783">
    <property type="entry name" value="Ig-like_fold"/>
</dbReference>
<feature type="chain" id="PRO_5008259064" description="IPT/TIG domain-containing protein" evidence="1">
    <location>
        <begin position="28"/>
        <end position="462"/>
    </location>
</feature>
<dbReference type="Gene3D" id="2.130.10.10">
    <property type="entry name" value="YVTN repeat-like/Quinoprotein amine dehydrogenase"/>
    <property type="match status" value="1"/>
</dbReference>
<dbReference type="EMBL" id="CP016172">
    <property type="protein sequence ID" value="ANN78751.1"/>
    <property type="molecule type" value="Genomic_DNA"/>
</dbReference>